<evidence type="ECO:0000256" key="5">
    <source>
        <dbReference type="ARBA" id="ARBA00022884"/>
    </source>
</evidence>
<dbReference type="GO" id="GO:0005737">
    <property type="term" value="C:cytoplasm"/>
    <property type="evidence" value="ECO:0007669"/>
    <property type="project" value="UniProtKB-SubCell"/>
</dbReference>
<gene>
    <name evidence="9" type="ORF">O3P69_015974</name>
</gene>
<dbReference type="Proteomes" id="UP001487740">
    <property type="component" value="Unassembled WGS sequence"/>
</dbReference>
<evidence type="ECO:0000259" key="8">
    <source>
        <dbReference type="PROSITE" id="PS50988"/>
    </source>
</evidence>
<evidence type="ECO:0000256" key="6">
    <source>
        <dbReference type="ARBA" id="ARBA00023274"/>
    </source>
</evidence>
<dbReference type="InterPro" id="IPR036465">
    <property type="entry name" value="vWFA_dom_sf"/>
</dbReference>
<dbReference type="PANTHER" id="PTHR14202:SF0">
    <property type="entry name" value="RNA-BINDING PROTEIN RO60"/>
    <property type="match status" value="1"/>
</dbReference>
<comment type="similarity">
    <text evidence="2">Belongs to the Ro 60 kDa family.</text>
</comment>
<dbReference type="InterPro" id="IPR008858">
    <property type="entry name" value="TROVE_dom"/>
</dbReference>
<dbReference type="PANTHER" id="PTHR14202">
    <property type="entry name" value="60 KDA RIBONUCLEOPROTEIN SSA/RO"/>
    <property type="match status" value="1"/>
</dbReference>
<dbReference type="SUPFAM" id="SSF140864">
    <property type="entry name" value="TROVE domain-like"/>
    <property type="match status" value="1"/>
</dbReference>
<evidence type="ECO:0000256" key="3">
    <source>
        <dbReference type="ARBA" id="ARBA00022490"/>
    </source>
</evidence>
<dbReference type="Gene3D" id="3.40.50.410">
    <property type="entry name" value="von Willebrand factor, type A domain"/>
    <property type="match status" value="1"/>
</dbReference>
<dbReference type="AlphaFoldDB" id="A0AAW0T9C8"/>
<evidence type="ECO:0000256" key="2">
    <source>
        <dbReference type="ARBA" id="ARBA00007814"/>
    </source>
</evidence>
<accession>A0AAW0T9C8</accession>
<feature type="domain" description="TROVE" evidence="8">
    <location>
        <begin position="19"/>
        <end position="422"/>
    </location>
</feature>
<evidence type="ECO:0000313" key="10">
    <source>
        <dbReference type="Proteomes" id="UP001487740"/>
    </source>
</evidence>
<dbReference type="InterPro" id="IPR056800">
    <property type="entry name" value="vWA_Ro60"/>
</dbReference>
<keyword evidence="4" id="KW-0479">Metal-binding</keyword>
<reference evidence="9 10" key="1">
    <citation type="submission" date="2023-03" db="EMBL/GenBank/DDBJ databases">
        <title>High-quality genome of Scylla paramamosain provides insights in environmental adaptation.</title>
        <authorList>
            <person name="Zhang L."/>
        </authorList>
    </citation>
    <scope>NUCLEOTIDE SEQUENCE [LARGE SCALE GENOMIC DNA]</scope>
    <source>
        <strain evidence="9">LZ_2023a</strain>
        <tissue evidence="9">Muscle</tissue>
    </source>
</reference>
<evidence type="ECO:0000256" key="7">
    <source>
        <dbReference type="SAM" id="MobiDB-lite"/>
    </source>
</evidence>
<sequence>MATPNEADVTLGRLKKFLVTGNNSSECYGVHIIRDVVNWYQGFERSQHKGQGMQLPKTTDPIEMLLDSSVIPKLVEEGKADTIIDTLRSYNQLSCVDKEALVLCLAVASKQSDQKKLVTDAHSAVRELCTNTHLFFLFIHFSKMISKKSGHSGWGRGLRRAVSEWYLSWEPQRLALEVTRHSSAHGWTHRDVIRLAHLKLKDMPLGTQVVLHYVFLGLEKTKDKYTGQDNTSELLELLQALDRHPHSSTPQAGEPTWDNDQVISKADKVHDQFGGLSLHDVPSQSLKSQEVWSHVLDKLEAKCVVASVNRLARGNFLNPSNELGHTLQAKLVDRLSQEDVAASATTPAQVLMTLHAYEHPTRFIAVGAVKGQDKRAKGGATKVPRAPGKVSSRRTTKTNPKVVEALHALLAASAKNIEKTTHRLGIFVDVRATMGTSHVWTGNPVGKGEVTGHEGAAATVLSLASGGTNPAATTLAFSGTTFSELKLTEGITLPQLIDKFKETVIGEVNIERALKWAHEHQAETVVVLTHRLEQSVITAATEGLQRHNETNKTQTRNHRKFKTKCLLFPLIRICNKLVLCGLCSRHLSVPHTNNLLVVLGFQQRTPTVIRAFHERYF</sequence>
<evidence type="ECO:0000256" key="1">
    <source>
        <dbReference type="ARBA" id="ARBA00004496"/>
    </source>
</evidence>
<dbReference type="InterPro" id="IPR040322">
    <property type="entry name" value="TROVE2"/>
</dbReference>
<dbReference type="GO" id="GO:1990904">
    <property type="term" value="C:ribonucleoprotein complex"/>
    <property type="evidence" value="ECO:0007669"/>
    <property type="project" value="UniProtKB-KW"/>
</dbReference>
<dbReference type="Pfam" id="PF25045">
    <property type="entry name" value="vWA_Ro60"/>
    <property type="match status" value="1"/>
</dbReference>
<protein>
    <recommendedName>
        <fullName evidence="8">TROVE domain-containing protein</fullName>
    </recommendedName>
</protein>
<dbReference type="GO" id="GO:0003723">
    <property type="term" value="F:RNA binding"/>
    <property type="evidence" value="ECO:0007669"/>
    <property type="project" value="UniProtKB-KW"/>
</dbReference>
<name>A0AAW0T9C8_SCYPA</name>
<dbReference type="Pfam" id="PF05731">
    <property type="entry name" value="TROVE"/>
    <property type="match status" value="1"/>
</dbReference>
<dbReference type="InterPro" id="IPR037214">
    <property type="entry name" value="TROVE_dom_sf"/>
</dbReference>
<keyword evidence="6" id="KW-0687">Ribonucleoprotein</keyword>
<dbReference type="EMBL" id="JARAKH010000036">
    <property type="protein sequence ID" value="KAK8383892.1"/>
    <property type="molecule type" value="Genomic_DNA"/>
</dbReference>
<evidence type="ECO:0000256" key="4">
    <source>
        <dbReference type="ARBA" id="ARBA00022723"/>
    </source>
</evidence>
<dbReference type="PROSITE" id="PS50988">
    <property type="entry name" value="TROVE"/>
    <property type="match status" value="1"/>
</dbReference>
<keyword evidence="3" id="KW-0963">Cytoplasm</keyword>
<comment type="subcellular location">
    <subcellularLocation>
        <location evidence="1">Cytoplasm</location>
    </subcellularLocation>
</comment>
<evidence type="ECO:0000313" key="9">
    <source>
        <dbReference type="EMBL" id="KAK8383892.1"/>
    </source>
</evidence>
<dbReference type="GO" id="GO:0046872">
    <property type="term" value="F:metal ion binding"/>
    <property type="evidence" value="ECO:0007669"/>
    <property type="project" value="UniProtKB-KW"/>
</dbReference>
<feature type="region of interest" description="Disordered" evidence="7">
    <location>
        <begin position="375"/>
        <end position="396"/>
    </location>
</feature>
<comment type="caution">
    <text evidence="9">The sequence shown here is derived from an EMBL/GenBank/DDBJ whole genome shotgun (WGS) entry which is preliminary data.</text>
</comment>
<keyword evidence="5" id="KW-0694">RNA-binding</keyword>
<proteinExistence type="inferred from homology"/>
<keyword evidence="10" id="KW-1185">Reference proteome</keyword>
<organism evidence="9 10">
    <name type="scientific">Scylla paramamosain</name>
    <name type="common">Mud crab</name>
    <dbReference type="NCBI Taxonomy" id="85552"/>
    <lineage>
        <taxon>Eukaryota</taxon>
        <taxon>Metazoa</taxon>
        <taxon>Ecdysozoa</taxon>
        <taxon>Arthropoda</taxon>
        <taxon>Crustacea</taxon>
        <taxon>Multicrustacea</taxon>
        <taxon>Malacostraca</taxon>
        <taxon>Eumalacostraca</taxon>
        <taxon>Eucarida</taxon>
        <taxon>Decapoda</taxon>
        <taxon>Pleocyemata</taxon>
        <taxon>Brachyura</taxon>
        <taxon>Eubrachyura</taxon>
        <taxon>Portunoidea</taxon>
        <taxon>Portunidae</taxon>
        <taxon>Portuninae</taxon>
        <taxon>Scylla</taxon>
    </lineage>
</organism>